<name>A0ABT0JSN8_9ACTN</name>
<gene>
    <name evidence="2" type="ORF">MXD59_02080</name>
</gene>
<proteinExistence type="predicted"/>
<organism evidence="2 3">
    <name type="scientific">Frankia umida</name>
    <dbReference type="NCBI Taxonomy" id="573489"/>
    <lineage>
        <taxon>Bacteria</taxon>
        <taxon>Bacillati</taxon>
        <taxon>Actinomycetota</taxon>
        <taxon>Actinomycetes</taxon>
        <taxon>Frankiales</taxon>
        <taxon>Frankiaceae</taxon>
        <taxon>Frankia</taxon>
    </lineage>
</organism>
<keyword evidence="3" id="KW-1185">Reference proteome</keyword>
<feature type="compositionally biased region" description="Polar residues" evidence="1">
    <location>
        <begin position="165"/>
        <end position="182"/>
    </location>
</feature>
<evidence type="ECO:0000313" key="3">
    <source>
        <dbReference type="Proteomes" id="UP001201873"/>
    </source>
</evidence>
<feature type="compositionally biased region" description="Basic and acidic residues" evidence="1">
    <location>
        <begin position="313"/>
        <end position="326"/>
    </location>
</feature>
<sequence>MADIVLDYGLLHELSGTLRTLRGEIETDVDHVSGRAIVSTTGEVGSDVVGDSTLFAALSAFYATCHQPFKDSMTKLADLADLLDSVAKAFFDQDADFATKVNSARLQSSIDTWQSQQNAWQHYQETKDKVVTYQYYDENGVLQTATIPLWGKDRPPPPKPGERPTSVSGPGGTTNSSSQQVDANGKIISETSTVTTANGLSYTETTTYTYTDLNGDGKPDNVDYTTTVTHSDGTKEVITKKTGSDHGTVLTSTTDDGTTTTTVTPGQNGAYHSVTVDPKGETTTTDVAVGTDGKGTKTVLNADGSTDTYSGDPVKDRWTLTSHEDPPVDDTYYAPVF</sequence>
<evidence type="ECO:0000313" key="2">
    <source>
        <dbReference type="EMBL" id="MCK9874580.1"/>
    </source>
</evidence>
<feature type="compositionally biased region" description="Basic and acidic residues" evidence="1">
    <location>
        <begin position="151"/>
        <end position="162"/>
    </location>
</feature>
<dbReference type="EMBL" id="JALKFT010000001">
    <property type="protein sequence ID" value="MCK9874580.1"/>
    <property type="molecule type" value="Genomic_DNA"/>
</dbReference>
<protein>
    <submittedName>
        <fullName evidence="2">Uncharacterized protein</fullName>
    </submittedName>
</protein>
<feature type="region of interest" description="Disordered" evidence="1">
    <location>
        <begin position="146"/>
        <end position="182"/>
    </location>
</feature>
<feature type="compositionally biased region" description="Low complexity" evidence="1">
    <location>
        <begin position="247"/>
        <end position="264"/>
    </location>
</feature>
<accession>A0ABT0JSN8</accession>
<reference evidence="2 3" key="1">
    <citation type="submission" date="2022-04" db="EMBL/GenBank/DDBJ databases">
        <title>Genome diversity in the genus Frankia.</title>
        <authorList>
            <person name="Carlos-Shanley C."/>
            <person name="Hahn D."/>
        </authorList>
    </citation>
    <scope>NUCLEOTIDE SEQUENCE [LARGE SCALE GENOMIC DNA]</scope>
    <source>
        <strain evidence="2 3">Ag45/Mut15</strain>
    </source>
</reference>
<dbReference type="RefSeq" id="WP_248823199.1">
    <property type="nucleotide sequence ID" value="NZ_JALKFT010000001.1"/>
</dbReference>
<dbReference type="Proteomes" id="UP001201873">
    <property type="component" value="Unassembled WGS sequence"/>
</dbReference>
<feature type="region of interest" description="Disordered" evidence="1">
    <location>
        <begin position="302"/>
        <end position="337"/>
    </location>
</feature>
<evidence type="ECO:0000256" key="1">
    <source>
        <dbReference type="SAM" id="MobiDB-lite"/>
    </source>
</evidence>
<feature type="region of interest" description="Disordered" evidence="1">
    <location>
        <begin position="241"/>
        <end position="269"/>
    </location>
</feature>
<comment type="caution">
    <text evidence="2">The sequence shown here is derived from an EMBL/GenBank/DDBJ whole genome shotgun (WGS) entry which is preliminary data.</text>
</comment>